<evidence type="ECO:0000256" key="6">
    <source>
        <dbReference type="ARBA" id="ARBA00022989"/>
    </source>
</evidence>
<keyword evidence="8 9" id="KW-0472">Membrane</keyword>
<dbReference type="AlphaFoldDB" id="D8LBW7"/>
<evidence type="ECO:0000256" key="3">
    <source>
        <dbReference type="ARBA" id="ARBA00022692"/>
    </source>
</evidence>
<dbReference type="PANTHER" id="PTHR13890:SF0">
    <property type="entry name" value="MAGNESIUM TRANSPORTER MRS2 HOMOLOG, MITOCHONDRIAL"/>
    <property type="match status" value="1"/>
</dbReference>
<dbReference type="InterPro" id="IPR039204">
    <property type="entry name" value="MRS2-like"/>
</dbReference>
<evidence type="ECO:0000256" key="1">
    <source>
        <dbReference type="ARBA" id="ARBA00004141"/>
    </source>
</evidence>
<keyword evidence="9" id="KW-0496">Mitochondrion</keyword>
<dbReference type="Gene3D" id="2.40.128.330">
    <property type="match status" value="1"/>
</dbReference>
<feature type="transmembrane region" description="Helical" evidence="9">
    <location>
        <begin position="357"/>
        <end position="378"/>
    </location>
</feature>
<dbReference type="eggNOG" id="KOG2662">
    <property type="taxonomic scope" value="Eukaryota"/>
</dbReference>
<dbReference type="OMA" id="TRNNCII"/>
<proteinExistence type="inferred from homology"/>
<keyword evidence="4 9" id="KW-0460">Magnesium</keyword>
<keyword evidence="12" id="KW-1185">Reference proteome</keyword>
<keyword evidence="5" id="KW-0809">Transit peptide</keyword>
<evidence type="ECO:0000256" key="9">
    <source>
        <dbReference type="RuleBase" id="RU366042"/>
    </source>
</evidence>
<evidence type="ECO:0000256" key="7">
    <source>
        <dbReference type="ARBA" id="ARBA00023065"/>
    </source>
</evidence>
<name>D8LBW7_ECTSI</name>
<evidence type="ECO:0000313" key="11">
    <source>
        <dbReference type="EMBL" id="CBN79150.1"/>
    </source>
</evidence>
<dbReference type="Gene3D" id="1.20.58.340">
    <property type="entry name" value="Magnesium transport protein CorA, transmembrane region"/>
    <property type="match status" value="1"/>
</dbReference>
<evidence type="ECO:0000256" key="5">
    <source>
        <dbReference type="ARBA" id="ARBA00022946"/>
    </source>
</evidence>
<dbReference type="GO" id="GO:0015095">
    <property type="term" value="F:magnesium ion transmembrane transporter activity"/>
    <property type="evidence" value="ECO:0007669"/>
    <property type="project" value="TreeGrafter"/>
</dbReference>
<comment type="similarity">
    <text evidence="9">Belongs to the CorA metal ion transporter (MIT) (TC 1.A.35) family.</text>
</comment>
<dbReference type="InParanoid" id="D8LBW7"/>
<keyword evidence="3 9" id="KW-0812">Transmembrane</keyword>
<keyword evidence="9" id="KW-0999">Mitochondrion inner membrane</keyword>
<dbReference type="OrthoDB" id="10251508at2759"/>
<evidence type="ECO:0000256" key="2">
    <source>
        <dbReference type="ARBA" id="ARBA00022448"/>
    </source>
</evidence>
<feature type="region of interest" description="Disordered" evidence="10">
    <location>
        <begin position="19"/>
        <end position="82"/>
    </location>
</feature>
<dbReference type="EMBL" id="FN647683">
    <property type="protein sequence ID" value="CBN79150.1"/>
    <property type="molecule type" value="Genomic_DNA"/>
</dbReference>
<keyword evidence="7 9" id="KW-0406">Ion transport</keyword>
<protein>
    <recommendedName>
        <fullName evidence="9">Magnesium transporter</fullName>
    </recommendedName>
</protein>
<reference evidence="11 12" key="1">
    <citation type="journal article" date="2010" name="Nature">
        <title>The Ectocarpus genome and the independent evolution of multicellularity in brown algae.</title>
        <authorList>
            <person name="Cock J.M."/>
            <person name="Sterck L."/>
            <person name="Rouze P."/>
            <person name="Scornet D."/>
            <person name="Allen A.E."/>
            <person name="Amoutzias G."/>
            <person name="Anthouard V."/>
            <person name="Artiguenave F."/>
            <person name="Aury J.M."/>
            <person name="Badger J.H."/>
            <person name="Beszteri B."/>
            <person name="Billiau K."/>
            <person name="Bonnet E."/>
            <person name="Bothwell J.H."/>
            <person name="Bowler C."/>
            <person name="Boyen C."/>
            <person name="Brownlee C."/>
            <person name="Carrano C.J."/>
            <person name="Charrier B."/>
            <person name="Cho G.Y."/>
            <person name="Coelho S.M."/>
            <person name="Collen J."/>
            <person name="Corre E."/>
            <person name="Da Silva C."/>
            <person name="Delage L."/>
            <person name="Delaroque N."/>
            <person name="Dittami S.M."/>
            <person name="Doulbeau S."/>
            <person name="Elias M."/>
            <person name="Farnham G."/>
            <person name="Gachon C.M."/>
            <person name="Gschloessl B."/>
            <person name="Heesch S."/>
            <person name="Jabbari K."/>
            <person name="Jubin C."/>
            <person name="Kawai H."/>
            <person name="Kimura K."/>
            <person name="Kloareg B."/>
            <person name="Kupper F.C."/>
            <person name="Lang D."/>
            <person name="Le Bail A."/>
            <person name="Leblanc C."/>
            <person name="Lerouge P."/>
            <person name="Lohr M."/>
            <person name="Lopez P.J."/>
            <person name="Martens C."/>
            <person name="Maumus F."/>
            <person name="Michel G."/>
            <person name="Miranda-Saavedra D."/>
            <person name="Morales J."/>
            <person name="Moreau H."/>
            <person name="Motomura T."/>
            <person name="Nagasato C."/>
            <person name="Napoli C.A."/>
            <person name="Nelson D.R."/>
            <person name="Nyvall-Collen P."/>
            <person name="Peters A.F."/>
            <person name="Pommier C."/>
            <person name="Potin P."/>
            <person name="Poulain J."/>
            <person name="Quesneville H."/>
            <person name="Read B."/>
            <person name="Rensing S.A."/>
            <person name="Ritter A."/>
            <person name="Rousvoal S."/>
            <person name="Samanta M."/>
            <person name="Samson G."/>
            <person name="Schroeder D.C."/>
            <person name="Segurens B."/>
            <person name="Strittmatter M."/>
            <person name="Tonon T."/>
            <person name="Tregear J.W."/>
            <person name="Valentin K."/>
            <person name="von Dassow P."/>
            <person name="Yamagishi T."/>
            <person name="Van de Peer Y."/>
            <person name="Wincker P."/>
        </authorList>
    </citation>
    <scope>NUCLEOTIDE SEQUENCE [LARGE SCALE GENOMIC DNA]</scope>
    <source>
        <strain evidence="12">Ec32 / CCAP1310/4</strain>
    </source>
</reference>
<comment type="subcellular location">
    <subcellularLocation>
        <location evidence="1">Membrane</location>
        <topology evidence="1">Multi-pass membrane protein</topology>
    </subcellularLocation>
    <subcellularLocation>
        <location evidence="9">Mitochondrion inner membrane</location>
        <topology evidence="9">Multi-pass membrane protein</topology>
    </subcellularLocation>
</comment>
<dbReference type="Proteomes" id="UP000002630">
    <property type="component" value="Linkage Group LG08"/>
</dbReference>
<feature type="transmembrane region" description="Helical" evidence="9">
    <location>
        <begin position="390"/>
        <end position="413"/>
    </location>
</feature>
<dbReference type="PANTHER" id="PTHR13890">
    <property type="entry name" value="RNA SPLICING PROTEIN MRS2, MITOCHONDRIAL"/>
    <property type="match status" value="1"/>
</dbReference>
<evidence type="ECO:0000256" key="8">
    <source>
        <dbReference type="ARBA" id="ARBA00023136"/>
    </source>
</evidence>
<accession>D8LBW7</accession>
<organism evidence="11 12">
    <name type="scientific">Ectocarpus siliculosus</name>
    <name type="common">Brown alga</name>
    <name type="synonym">Conferva siliculosa</name>
    <dbReference type="NCBI Taxonomy" id="2880"/>
    <lineage>
        <taxon>Eukaryota</taxon>
        <taxon>Sar</taxon>
        <taxon>Stramenopiles</taxon>
        <taxon>Ochrophyta</taxon>
        <taxon>PX clade</taxon>
        <taxon>Phaeophyceae</taxon>
        <taxon>Ectocarpales</taxon>
        <taxon>Ectocarpaceae</taxon>
        <taxon>Ectocarpus</taxon>
    </lineage>
</organism>
<keyword evidence="6 9" id="KW-1133">Transmembrane helix</keyword>
<sequence>MAADRKRHWTVVHRRIARIRGGVDSNDGDRPPLDPPTNPRAVPTNPRATTTQKSFADRFQSPGETSSSRDPPPLGEHSEASATPLVASSAPLLQEGLPAGPVNPSSRSVPVLRLSSDGAAIETALSRQQLAAELTCPLRDLRMADPTFPGQFPSVLARRGSIIFSVGEVKAVILSNEVLLFPTKPDVLSIVPAVQEKIRLGIRAVPFEQTVMECCLKHVCKDLLESARNVEPRLRTVLDSFKTSKNSLIKSLHRLLPLKNELDELKETLVTVCKCMNEVLMNDEDMALMYLTDNECKSTARDLHQHQEIEMLFENYLLQVELLASDVIELQNEVRNTEEIVEIELDVLRNNILRFELLLSISGFTVALGALVTGVFGMNLLSGWEEKPQTFWQVTGGIYGCIMLSIAGTVVLCRRLSLL</sequence>
<gene>
    <name evidence="11" type="ORF">Esi_0010_0024</name>
</gene>
<keyword evidence="2 9" id="KW-0813">Transport</keyword>
<evidence type="ECO:0000256" key="4">
    <source>
        <dbReference type="ARBA" id="ARBA00022842"/>
    </source>
</evidence>
<evidence type="ECO:0000256" key="10">
    <source>
        <dbReference type="SAM" id="MobiDB-lite"/>
    </source>
</evidence>
<evidence type="ECO:0000313" key="12">
    <source>
        <dbReference type="Proteomes" id="UP000002630"/>
    </source>
</evidence>
<dbReference type="GO" id="GO:0005743">
    <property type="term" value="C:mitochondrial inner membrane"/>
    <property type="evidence" value="ECO:0007669"/>
    <property type="project" value="UniProtKB-SubCell"/>
</dbReference>
<dbReference type="CDD" id="cd12823">
    <property type="entry name" value="Mrs2_Mfm1p-like"/>
    <property type="match status" value="1"/>
</dbReference>
<dbReference type="FunCoup" id="D8LBW7">
    <property type="interactions" value="104"/>
</dbReference>
<dbReference type="Pfam" id="PF22099">
    <property type="entry name" value="MRS2-like"/>
    <property type="match status" value="1"/>
</dbReference>
<dbReference type="EMBL" id="FN649733">
    <property type="protein sequence ID" value="CBN79150.1"/>
    <property type="molecule type" value="Genomic_DNA"/>
</dbReference>